<dbReference type="PANTHER" id="PTHR34210">
    <property type="entry name" value="OS01G0252900 PROTEIN"/>
    <property type="match status" value="1"/>
</dbReference>
<evidence type="ECO:0000256" key="1">
    <source>
        <dbReference type="SAM" id="MobiDB-lite"/>
    </source>
</evidence>
<dbReference type="Proteomes" id="UP001188597">
    <property type="component" value="Unassembled WGS sequence"/>
</dbReference>
<evidence type="ECO:0000313" key="2">
    <source>
        <dbReference type="EMBL" id="KAK3002882.1"/>
    </source>
</evidence>
<name>A0AA89AI23_9ASTE</name>
<feature type="region of interest" description="Disordered" evidence="1">
    <location>
        <begin position="170"/>
        <end position="200"/>
    </location>
</feature>
<comment type="caution">
    <text evidence="2">The sequence shown here is derived from an EMBL/GenBank/DDBJ whole genome shotgun (WGS) entry which is preliminary data.</text>
</comment>
<gene>
    <name evidence="2" type="ORF">RJ639_019246</name>
</gene>
<dbReference type="PANTHER" id="PTHR34210:SF1">
    <property type="entry name" value="OS03G0274700 PROTEIN"/>
    <property type="match status" value="1"/>
</dbReference>
<protein>
    <submittedName>
        <fullName evidence="2">Uncharacterized protein</fullName>
    </submittedName>
</protein>
<dbReference type="EMBL" id="JAVXUP010002515">
    <property type="protein sequence ID" value="KAK3002882.1"/>
    <property type="molecule type" value="Genomic_DNA"/>
</dbReference>
<dbReference type="AlphaFoldDB" id="A0AA89AI23"/>
<feature type="compositionally biased region" description="Low complexity" evidence="1">
    <location>
        <begin position="381"/>
        <end position="392"/>
    </location>
</feature>
<reference evidence="2" key="1">
    <citation type="submission" date="2022-12" db="EMBL/GenBank/DDBJ databases">
        <title>Draft genome assemblies for two species of Escallonia (Escalloniales).</title>
        <authorList>
            <person name="Chanderbali A."/>
            <person name="Dervinis C."/>
            <person name="Anghel I."/>
            <person name="Soltis D."/>
            <person name="Soltis P."/>
            <person name="Zapata F."/>
        </authorList>
    </citation>
    <scope>NUCLEOTIDE SEQUENCE</scope>
    <source>
        <strain evidence="2">UCBG64.0493</strain>
        <tissue evidence="2">Leaf</tissue>
    </source>
</reference>
<feature type="compositionally biased region" description="Basic and acidic residues" evidence="1">
    <location>
        <begin position="424"/>
        <end position="445"/>
    </location>
</feature>
<organism evidence="2 3">
    <name type="scientific">Escallonia herrerae</name>
    <dbReference type="NCBI Taxonomy" id="1293975"/>
    <lineage>
        <taxon>Eukaryota</taxon>
        <taxon>Viridiplantae</taxon>
        <taxon>Streptophyta</taxon>
        <taxon>Embryophyta</taxon>
        <taxon>Tracheophyta</taxon>
        <taxon>Spermatophyta</taxon>
        <taxon>Magnoliopsida</taxon>
        <taxon>eudicotyledons</taxon>
        <taxon>Gunneridae</taxon>
        <taxon>Pentapetalae</taxon>
        <taxon>asterids</taxon>
        <taxon>campanulids</taxon>
        <taxon>Escalloniales</taxon>
        <taxon>Escalloniaceae</taxon>
        <taxon>Escallonia</taxon>
    </lineage>
</organism>
<feature type="region of interest" description="Disordered" evidence="1">
    <location>
        <begin position="373"/>
        <end position="460"/>
    </location>
</feature>
<proteinExistence type="predicted"/>
<sequence length="460" mass="51536">MGLIWLPVAESMAVGAWGGDRVDMLGHLCRVHMVVVGAGEEMRRQGHYGDSGGHSFASSQMQHMSGQRMDHKSGHYQGRPEPMTSDKEHPYGTLKAEVQWRWERDGSSHIQNEDIRTISPKVVDGDVDGCLVRDYDLTNTSTEFAAMAYGCYLLKSPHCVTGHVGDASRSYYQGQRSDPRLPLEKQGNIDPRSQSHEGDTEVGYENNLLSEAFEGLEQRFLDDIIKLAKEQTDAEDAENARHREVVSKATLDEVLRIKGNGCHGVVLLCMCLRMLCNGACDLSCSRGSILIVSCSATHVCLAKLWRQREDDGIVELSLKFTDRRTWGTSSCWIVCLSKLFSHVTQKIMTINAQYEEQLAALRTRHTNRREEFLRKESHARQQQYQQAAMDQYPNRGVGPGDPHGYSAAAGPGGEPHPYSADQYDSYRERARYLGGARDRGFDPKGQHPGGRVYNTGSRYY</sequence>
<accession>A0AA89AI23</accession>
<keyword evidence="3" id="KW-1185">Reference proteome</keyword>
<evidence type="ECO:0000313" key="3">
    <source>
        <dbReference type="Proteomes" id="UP001188597"/>
    </source>
</evidence>